<organism evidence="3 4">
    <name type="scientific">Cuscuta campestris</name>
    <dbReference type="NCBI Taxonomy" id="132261"/>
    <lineage>
        <taxon>Eukaryota</taxon>
        <taxon>Viridiplantae</taxon>
        <taxon>Streptophyta</taxon>
        <taxon>Embryophyta</taxon>
        <taxon>Tracheophyta</taxon>
        <taxon>Spermatophyta</taxon>
        <taxon>Magnoliopsida</taxon>
        <taxon>eudicotyledons</taxon>
        <taxon>Gunneridae</taxon>
        <taxon>Pentapetalae</taxon>
        <taxon>asterids</taxon>
        <taxon>lamiids</taxon>
        <taxon>Solanales</taxon>
        <taxon>Convolvulaceae</taxon>
        <taxon>Cuscuteae</taxon>
        <taxon>Cuscuta</taxon>
        <taxon>Cuscuta subgen. Grammica</taxon>
        <taxon>Cuscuta sect. Cleistogrammica</taxon>
    </lineage>
</organism>
<sequence length="121" mass="13612">MVSNSRAMNDSDGYETKAPAAGDLKRILLKLRKDGRFYQALQVYEWMRKKGIYKLSSSDYAVQFNLICKVRGRSAAVHYAKNLPKQARNDKTGNGGSLDKREKAPGLRNLVCTRFAIPGAW</sequence>
<dbReference type="PANTHER" id="PTHR45717:SF20">
    <property type="entry name" value="OS07G0598500 PROTEIN"/>
    <property type="match status" value="1"/>
</dbReference>
<dbReference type="GO" id="GO:0005739">
    <property type="term" value="C:mitochondrion"/>
    <property type="evidence" value="ECO:0007669"/>
    <property type="project" value="TreeGrafter"/>
</dbReference>
<evidence type="ECO:0000256" key="2">
    <source>
        <dbReference type="SAM" id="MobiDB-lite"/>
    </source>
</evidence>
<evidence type="ECO:0000256" key="1">
    <source>
        <dbReference type="ARBA" id="ARBA00007626"/>
    </source>
</evidence>
<dbReference type="Proteomes" id="UP000595140">
    <property type="component" value="Unassembled WGS sequence"/>
</dbReference>
<evidence type="ECO:0000313" key="3">
    <source>
        <dbReference type="EMBL" id="VFQ83565.1"/>
    </source>
</evidence>
<reference evidence="3 4" key="1">
    <citation type="submission" date="2018-04" db="EMBL/GenBank/DDBJ databases">
        <authorList>
            <person name="Vogel A."/>
        </authorList>
    </citation>
    <scope>NUCLEOTIDE SEQUENCE [LARGE SCALE GENOMIC DNA]</scope>
</reference>
<protein>
    <recommendedName>
        <fullName evidence="5">Pentacotripeptide-repeat region of PRORP domain-containing protein</fullName>
    </recommendedName>
</protein>
<proteinExistence type="inferred from homology"/>
<evidence type="ECO:0008006" key="5">
    <source>
        <dbReference type="Google" id="ProtNLM"/>
    </source>
</evidence>
<dbReference type="PANTHER" id="PTHR45717">
    <property type="entry name" value="OS12G0527900 PROTEIN"/>
    <property type="match status" value="1"/>
</dbReference>
<dbReference type="AlphaFoldDB" id="A0A484M4N2"/>
<feature type="region of interest" description="Disordered" evidence="2">
    <location>
        <begin position="82"/>
        <end position="102"/>
    </location>
</feature>
<gene>
    <name evidence="3" type="ORF">CCAM_LOCUS25341</name>
</gene>
<dbReference type="OrthoDB" id="1090297at2759"/>
<evidence type="ECO:0000313" key="4">
    <source>
        <dbReference type="Proteomes" id="UP000595140"/>
    </source>
</evidence>
<comment type="similarity">
    <text evidence="1">Belongs to the PPR family. P subfamily.</text>
</comment>
<keyword evidence="4" id="KW-1185">Reference proteome</keyword>
<accession>A0A484M4N2</accession>
<name>A0A484M4N2_9ASTE</name>
<dbReference type="EMBL" id="OOIL02002583">
    <property type="protein sequence ID" value="VFQ83565.1"/>
    <property type="molecule type" value="Genomic_DNA"/>
</dbReference>